<sequence>MKSKILENLNIGNIDTLLDDIKQYEVEYPYDFDIYSIKASYYFMVGDLYNAEKTLLSGYDINIFNFDILYNLALVYEYKKDTINAMKFYNRAKIMAMNYLMDFNEIDDKDSIETYKKHIDLITKKIDELNTIFNKKIELSESSKNLTFLLEFSKELADYSKEYNINFELDAMEPWCWKGQIYFGEHLRYDSSYFVGYYSRIGIVLENTQAYRRVEILKILKILKDRLNNDINNDDNILKISEKVLLPILLKDENNLMIEKNGKTYEIFQQPNVFYYYKFDEDIKIKNNKYLIAQPIKLHSDDNKKKLIISIFIDGLCWNTVKQEGFKNLMPKTENFFSDGIICNNFHSNAEWTYPSMASYFTGQYLINHNMYTSLAVKFLPKDTMTLAEIFKNSKFVNTKIDGDWRTSPDIGYIRGFDRVVDAIYGERMGVQEVITEAIDNIELFKDTNQYLFLGIADLHDIADNYRLSVCTQKEIDFENMQGSKIDSTSVMISSDDNKKARYLKQISYLDMYLGILFNHIKENFKDDEIIVTIFSDHGQGYLNDEKDNFFLNDNRTNVPLLIKGVTKEKHICDEYISAVDYISIMDKISDLNADLNNKDSNLPEFFGGKKRDFVISESLHSNRPYRVSFKNEKEYFYFETQGLATTDGRVKIGDYKTYLYDSELNVINDDDKIKYYTDIALERIKNHIIY</sequence>
<dbReference type="AlphaFoldDB" id="V9HU84"/>
<evidence type="ECO:0000313" key="4">
    <source>
        <dbReference type="Proteomes" id="UP000017818"/>
    </source>
</evidence>
<feature type="domain" description="Sulfatase N-terminal" evidence="2">
    <location>
        <begin position="307"/>
        <end position="583"/>
    </location>
</feature>
<dbReference type="InterPro" id="IPR050738">
    <property type="entry name" value="Sulfatase"/>
</dbReference>
<comment type="caution">
    <text evidence="3">The sequence shown here is derived from an EMBL/GenBank/DDBJ whole genome shotgun (WGS) entry which is preliminary data.</text>
</comment>
<reference evidence="3 4" key="1">
    <citation type="submission" date="2012-05" db="EMBL/GenBank/DDBJ databases">
        <title>The Genome Sequence of Eubacteriaceae bacterium CM2.</title>
        <authorList>
            <consortium name="The Broad Institute Genome Sequencing Platform"/>
            <person name="Earl A."/>
            <person name="Ward D."/>
            <person name="Feldgarden M."/>
            <person name="Gevers D."/>
            <person name="Sizova M."/>
            <person name="Hazen A."/>
            <person name="Epstein S."/>
            <person name="Walker B."/>
            <person name="Young S.K."/>
            <person name="Zeng Q."/>
            <person name="Gargeya S."/>
            <person name="Fitzgerald M."/>
            <person name="Haas B."/>
            <person name="Abouelleil A."/>
            <person name="Alvarado L."/>
            <person name="Arachchi H.M."/>
            <person name="Berlin A."/>
            <person name="Chapman S.B."/>
            <person name="Goldberg J."/>
            <person name="Griggs A."/>
            <person name="Gujja S."/>
            <person name="Hansen M."/>
            <person name="Howarth C."/>
            <person name="Imamovic A."/>
            <person name="Larimer J."/>
            <person name="McCowen C."/>
            <person name="Montmayeur A."/>
            <person name="Murphy C."/>
            <person name="Neiman D."/>
            <person name="Pearson M."/>
            <person name="Priest M."/>
            <person name="Roberts A."/>
            <person name="Saif S."/>
            <person name="Shea T."/>
            <person name="Sisk P."/>
            <person name="Sykes S."/>
            <person name="Wortman J."/>
            <person name="Nusbaum C."/>
            <person name="Birren B."/>
        </authorList>
    </citation>
    <scope>NUCLEOTIDE SEQUENCE [LARGE SCALE GENOMIC DNA]</scope>
    <source>
        <strain evidence="3 4">CM2</strain>
    </source>
</reference>
<dbReference type="RefSeq" id="WP_009526767.1">
    <property type="nucleotide sequence ID" value="NZ_JH815225.1"/>
</dbReference>
<evidence type="ECO:0000259" key="2">
    <source>
        <dbReference type="Pfam" id="PF00884"/>
    </source>
</evidence>
<dbReference type="OrthoDB" id="9762324at2"/>
<dbReference type="PATRIC" id="fig|796939.3.peg.1836"/>
<dbReference type="InterPro" id="IPR017850">
    <property type="entry name" value="Alkaline_phosphatase_core_sf"/>
</dbReference>
<dbReference type="PANTHER" id="PTHR42693">
    <property type="entry name" value="ARYLSULFATASE FAMILY MEMBER"/>
    <property type="match status" value="1"/>
</dbReference>
<dbReference type="SUPFAM" id="SSF48452">
    <property type="entry name" value="TPR-like"/>
    <property type="match status" value="1"/>
</dbReference>
<accession>V9HU84</accession>
<dbReference type="Gene3D" id="3.40.720.10">
    <property type="entry name" value="Alkaline Phosphatase, subunit A"/>
    <property type="match status" value="1"/>
</dbReference>
<dbReference type="InterPro" id="IPR011990">
    <property type="entry name" value="TPR-like_helical_dom_sf"/>
</dbReference>
<evidence type="ECO:0000256" key="1">
    <source>
        <dbReference type="ARBA" id="ARBA00008779"/>
    </source>
</evidence>
<dbReference type="Proteomes" id="UP000017818">
    <property type="component" value="Unassembled WGS sequence"/>
</dbReference>
<dbReference type="Pfam" id="PF00884">
    <property type="entry name" value="Sulfatase"/>
    <property type="match status" value="1"/>
</dbReference>
<protein>
    <recommendedName>
        <fullName evidence="2">Sulfatase N-terminal domain-containing protein</fullName>
    </recommendedName>
</protein>
<organism evidence="3 4">
    <name type="scientific">Peptoanaerobacter stomatis</name>
    <dbReference type="NCBI Taxonomy" id="796937"/>
    <lineage>
        <taxon>Bacteria</taxon>
        <taxon>Bacillati</taxon>
        <taxon>Bacillota</taxon>
        <taxon>Clostridia</taxon>
        <taxon>Peptostreptococcales</taxon>
        <taxon>Filifactoraceae</taxon>
        <taxon>Peptoanaerobacter</taxon>
    </lineage>
</organism>
<dbReference type="HOGENOM" id="CLU_407539_0_0_9"/>
<dbReference type="Gene3D" id="1.25.40.10">
    <property type="entry name" value="Tetratricopeptide repeat domain"/>
    <property type="match status" value="1"/>
</dbReference>
<dbReference type="PANTHER" id="PTHR42693:SF33">
    <property type="entry name" value="ARYLSULFATASE"/>
    <property type="match status" value="1"/>
</dbReference>
<evidence type="ECO:0000313" key="3">
    <source>
        <dbReference type="EMBL" id="EHL14814.1"/>
    </source>
</evidence>
<dbReference type="GO" id="GO:0004065">
    <property type="term" value="F:arylsulfatase activity"/>
    <property type="evidence" value="ECO:0007669"/>
    <property type="project" value="TreeGrafter"/>
</dbReference>
<name>V9HU84_9FIRM</name>
<dbReference type="EMBL" id="AFZF02000004">
    <property type="protein sequence ID" value="EHL14814.1"/>
    <property type="molecule type" value="Genomic_DNA"/>
</dbReference>
<comment type="similarity">
    <text evidence="1">Belongs to the sulfatase family.</text>
</comment>
<gene>
    <name evidence="3" type="ORF">HMPREF9630_00857</name>
</gene>
<proteinExistence type="inferred from homology"/>
<dbReference type="SUPFAM" id="SSF53649">
    <property type="entry name" value="Alkaline phosphatase-like"/>
    <property type="match status" value="1"/>
</dbReference>
<dbReference type="InterPro" id="IPR000917">
    <property type="entry name" value="Sulfatase_N"/>
</dbReference>